<dbReference type="Pfam" id="PF13450">
    <property type="entry name" value="NAD_binding_8"/>
    <property type="match status" value="1"/>
</dbReference>
<dbReference type="eggNOG" id="arCOG00570">
    <property type="taxonomic scope" value="Archaea"/>
</dbReference>
<dbReference type="Proteomes" id="UP000016887">
    <property type="component" value="Chromosome"/>
</dbReference>
<protein>
    <submittedName>
        <fullName evidence="1">Dehydrogenase</fullName>
    </submittedName>
</protein>
<dbReference type="PRINTS" id="PR00420">
    <property type="entry name" value="RNGMNOXGNASE"/>
</dbReference>
<name>U3TAC6_9CREN</name>
<evidence type="ECO:0000313" key="2">
    <source>
        <dbReference type="Proteomes" id="UP000016887"/>
    </source>
</evidence>
<dbReference type="KEGG" id="acj:ACAM_1018"/>
<dbReference type="PANTHER" id="PTHR42685">
    <property type="entry name" value="GERANYLGERANYL DIPHOSPHATE REDUCTASE"/>
    <property type="match status" value="1"/>
</dbReference>
<dbReference type="EMBL" id="AP012489">
    <property type="protein sequence ID" value="BAN90487.1"/>
    <property type="molecule type" value="Genomic_DNA"/>
</dbReference>
<reference evidence="1 2" key="1">
    <citation type="journal article" date="2013" name="Appl. Environ. Microbiol.">
        <title>Variation of the Virus-Related Elements within Syntenic Genomes of the Hyperthermophilic Archaeon Aeropyrum.</title>
        <authorList>
            <person name="Daifuku T."/>
            <person name="Yoshida T."/>
            <person name="Kitamura T."/>
            <person name="Kawaichi S."/>
            <person name="Inoue T."/>
            <person name="Nomura K."/>
            <person name="Yoshida Y."/>
            <person name="Kuno S."/>
            <person name="Sako Y."/>
        </authorList>
    </citation>
    <scope>NUCLEOTIDE SEQUENCE [LARGE SCALE GENOMIC DNA]</scope>
    <source>
        <strain evidence="1 2">SY1</strain>
    </source>
</reference>
<dbReference type="AlphaFoldDB" id="U3TAC6"/>
<dbReference type="Gene3D" id="3.50.50.60">
    <property type="entry name" value="FAD/NAD(P)-binding domain"/>
    <property type="match status" value="1"/>
</dbReference>
<sequence length="389" mass="41393">MAKVAVVGGGFAGLVFARELASLGLTIELYEEHGRVGMPEHCTGIVSGRTVDIIGREARETILDSYNSLEIRFRGRTIALLDVGGVYRLDRVRLEDLLLESLRSLGGRVLLRTRVESVGSDGAVRTNGGEARYDAVILADGVHGSLHRRLGIGYMGSHHYGLNILVPGGGESAIMVDFRLEGGVAFSWEVPSSRGFSVAGAMGTLEGVKRYYESLGTRALKVYGGRIPAGPPAEMLWEGRVFVVGDAGGLVKPLSGGGLYPNAKAAKLAASFIRRGLDVVDALAGSLSIVSDELRAQYAVARLVYGTRVLESISRAIGDTPLRLKLDYDTHHQLLLSTLAQAGPLPSLKLIAAALKGGGVEAPLSLLKILYHSTVSTYRRLAAFTLSKV</sequence>
<accession>U3TAC6</accession>
<keyword evidence="2" id="KW-1185">Reference proteome</keyword>
<evidence type="ECO:0000313" key="1">
    <source>
        <dbReference type="EMBL" id="BAN90487.1"/>
    </source>
</evidence>
<dbReference type="PANTHER" id="PTHR42685:SF21">
    <property type="entry name" value="DEHYDROGENASE (FLAVOPROTEIN)-LIKE PROTEIN"/>
    <property type="match status" value="1"/>
</dbReference>
<dbReference type="InterPro" id="IPR050407">
    <property type="entry name" value="Geranylgeranyl_reductase"/>
</dbReference>
<dbReference type="STRING" id="1198449.ACAM_1018"/>
<dbReference type="InterPro" id="IPR036188">
    <property type="entry name" value="FAD/NAD-bd_sf"/>
</dbReference>
<gene>
    <name evidence="1" type="ORF">ACAM_1018</name>
</gene>
<dbReference type="SUPFAM" id="SSF51905">
    <property type="entry name" value="FAD/NAD(P)-binding domain"/>
    <property type="match status" value="1"/>
</dbReference>
<proteinExistence type="predicted"/>
<organism evidence="1 2">
    <name type="scientific">Aeropyrum camini SY1 = JCM 12091</name>
    <dbReference type="NCBI Taxonomy" id="1198449"/>
    <lineage>
        <taxon>Archaea</taxon>
        <taxon>Thermoproteota</taxon>
        <taxon>Thermoprotei</taxon>
        <taxon>Desulfurococcales</taxon>
        <taxon>Desulfurococcaceae</taxon>
        <taxon>Aeropyrum</taxon>
    </lineage>
</organism>